<feature type="transmembrane region" description="Helical" evidence="1">
    <location>
        <begin position="60"/>
        <end position="81"/>
    </location>
</feature>
<sequence length="231" mass="24022">MMTSIVILVVSIALIAGAVWGIFGNISKKTEGFLVALAGGALLVSALLELIQPALKSNSIFITLTTVFIGAIIFTGLDYLIKQKWGNNSGGGLLAAITLDGIPENLALGVALIGASPLSVAALTGSILLSNLPEAAGGAKEMAQNHNKIKVLFIWVGTAVILAAAALVGHYLLADVEQEYLKYIKSFAGGAVIASLSLEVFPTSFKKDRYWSGIATTIGLILALFLHTLDA</sequence>
<feature type="transmembrane region" description="Helical" evidence="1">
    <location>
        <begin position="210"/>
        <end position="229"/>
    </location>
</feature>
<keyword evidence="1" id="KW-0472">Membrane</keyword>
<comment type="caution">
    <text evidence="2">The sequence shown here is derived from an EMBL/GenBank/DDBJ whole genome shotgun (WGS) entry which is preliminary data.</text>
</comment>
<keyword evidence="3" id="KW-1185">Reference proteome</keyword>
<protein>
    <submittedName>
        <fullName evidence="2">Zinc transporter</fullName>
    </submittedName>
</protein>
<name>A0ABS0A0M4_9FLAO</name>
<proteinExistence type="predicted"/>
<reference evidence="2 3" key="1">
    <citation type="submission" date="2020-11" db="EMBL/GenBank/DDBJ databases">
        <title>P. mediterranea TC4 genome.</title>
        <authorList>
            <person name="Molmeret M."/>
        </authorList>
    </citation>
    <scope>NUCLEOTIDE SEQUENCE [LARGE SCALE GENOMIC DNA]</scope>
    <source>
        <strain evidence="2 3">TC4</strain>
    </source>
</reference>
<evidence type="ECO:0000313" key="3">
    <source>
        <dbReference type="Proteomes" id="UP001194729"/>
    </source>
</evidence>
<dbReference type="Proteomes" id="UP001194729">
    <property type="component" value="Unassembled WGS sequence"/>
</dbReference>
<keyword evidence="1" id="KW-1133">Transmembrane helix</keyword>
<organism evidence="2 3">
    <name type="scientific">Nonlabens mediterrranea</name>
    <dbReference type="NCBI Taxonomy" id="1419947"/>
    <lineage>
        <taxon>Bacteria</taxon>
        <taxon>Pseudomonadati</taxon>
        <taxon>Bacteroidota</taxon>
        <taxon>Flavobacteriia</taxon>
        <taxon>Flavobacteriales</taxon>
        <taxon>Flavobacteriaceae</taxon>
        <taxon>Nonlabens</taxon>
    </lineage>
</organism>
<gene>
    <name evidence="2" type="ORF">FNJ87_00725</name>
</gene>
<accession>A0ABS0A0M4</accession>
<feature type="transmembrane region" description="Helical" evidence="1">
    <location>
        <begin position="31"/>
        <end position="48"/>
    </location>
</feature>
<feature type="transmembrane region" description="Helical" evidence="1">
    <location>
        <begin position="180"/>
        <end position="198"/>
    </location>
</feature>
<evidence type="ECO:0000256" key="1">
    <source>
        <dbReference type="SAM" id="Phobius"/>
    </source>
</evidence>
<feature type="transmembrane region" description="Helical" evidence="1">
    <location>
        <begin position="106"/>
        <end position="130"/>
    </location>
</feature>
<evidence type="ECO:0000313" key="2">
    <source>
        <dbReference type="EMBL" id="MBF4982921.1"/>
    </source>
</evidence>
<dbReference type="EMBL" id="JADKYU010000036">
    <property type="protein sequence ID" value="MBF4982921.1"/>
    <property type="molecule type" value="Genomic_DNA"/>
</dbReference>
<keyword evidence="1" id="KW-0812">Transmembrane</keyword>
<feature type="transmembrane region" description="Helical" evidence="1">
    <location>
        <begin position="151"/>
        <end position="174"/>
    </location>
</feature>